<feature type="non-terminal residue" evidence="4">
    <location>
        <position position="210"/>
    </location>
</feature>
<keyword evidence="5" id="KW-1185">Reference proteome</keyword>
<dbReference type="EMBL" id="JAUCMX010000026">
    <property type="protein sequence ID" value="KAK3509997.1"/>
    <property type="molecule type" value="Genomic_DNA"/>
</dbReference>
<dbReference type="Pfam" id="PF00078">
    <property type="entry name" value="RVT_1"/>
    <property type="match status" value="1"/>
</dbReference>
<dbReference type="InterPro" id="IPR000477">
    <property type="entry name" value="RT_dom"/>
</dbReference>
<evidence type="ECO:0000313" key="5">
    <source>
        <dbReference type="Proteomes" id="UP001274896"/>
    </source>
</evidence>
<feature type="domain" description="Reverse transcriptase" evidence="3">
    <location>
        <begin position="116"/>
        <end position="187"/>
    </location>
</feature>
<protein>
    <recommendedName>
        <fullName evidence="2">ribonuclease H</fullName>
        <ecNumber evidence="2">3.1.26.4</ecNumber>
    </recommendedName>
</protein>
<organism evidence="4 5">
    <name type="scientific">Hemibagrus guttatus</name>
    <dbReference type="NCBI Taxonomy" id="175788"/>
    <lineage>
        <taxon>Eukaryota</taxon>
        <taxon>Metazoa</taxon>
        <taxon>Chordata</taxon>
        <taxon>Craniata</taxon>
        <taxon>Vertebrata</taxon>
        <taxon>Euteleostomi</taxon>
        <taxon>Actinopterygii</taxon>
        <taxon>Neopterygii</taxon>
        <taxon>Teleostei</taxon>
        <taxon>Ostariophysi</taxon>
        <taxon>Siluriformes</taxon>
        <taxon>Bagridae</taxon>
        <taxon>Hemibagrus</taxon>
    </lineage>
</organism>
<name>A0AAE0PXV2_9TELE</name>
<dbReference type="CDD" id="cd01647">
    <property type="entry name" value="RT_LTR"/>
    <property type="match status" value="1"/>
</dbReference>
<evidence type="ECO:0000313" key="4">
    <source>
        <dbReference type="EMBL" id="KAK3509997.1"/>
    </source>
</evidence>
<dbReference type="GO" id="GO:0004523">
    <property type="term" value="F:RNA-DNA hybrid ribonuclease activity"/>
    <property type="evidence" value="ECO:0007669"/>
    <property type="project" value="UniProtKB-EC"/>
</dbReference>
<dbReference type="InterPro" id="IPR032567">
    <property type="entry name" value="RTL1-rel"/>
</dbReference>
<dbReference type="Gene3D" id="3.10.10.10">
    <property type="entry name" value="HIV Type 1 Reverse Transcriptase, subunit A, domain 1"/>
    <property type="match status" value="1"/>
</dbReference>
<dbReference type="PANTHER" id="PTHR15503">
    <property type="entry name" value="LDOC1 RELATED"/>
    <property type="match status" value="1"/>
</dbReference>
<dbReference type="InterPro" id="IPR043502">
    <property type="entry name" value="DNA/RNA_pol_sf"/>
</dbReference>
<dbReference type="SUPFAM" id="SSF56672">
    <property type="entry name" value="DNA/RNA polymerases"/>
    <property type="match status" value="1"/>
</dbReference>
<dbReference type="Gene3D" id="3.30.70.270">
    <property type="match status" value="1"/>
</dbReference>
<dbReference type="AlphaFoldDB" id="A0AAE0PXV2"/>
<accession>A0AAE0PXV2</accession>
<comment type="caution">
    <text evidence="4">The sequence shown here is derived from an EMBL/GenBank/DDBJ whole genome shotgun (WGS) entry which is preliminary data.</text>
</comment>
<evidence type="ECO:0000256" key="2">
    <source>
        <dbReference type="ARBA" id="ARBA00012180"/>
    </source>
</evidence>
<dbReference type="InterPro" id="IPR043128">
    <property type="entry name" value="Rev_trsase/Diguanyl_cyclase"/>
</dbReference>
<gene>
    <name evidence="4" type="ORF">QTP70_024337</name>
</gene>
<comment type="similarity">
    <text evidence="1">Belongs to the beta type-B retroviral polymerase family. HERV class-II K(HML-2) pol subfamily.</text>
</comment>
<evidence type="ECO:0000259" key="3">
    <source>
        <dbReference type="Pfam" id="PF00078"/>
    </source>
</evidence>
<dbReference type="PANTHER" id="PTHR15503:SF36">
    <property type="entry name" value="RETROTRANSPOSON GAG-LIKE PROTEIN 5"/>
    <property type="match status" value="1"/>
</dbReference>
<dbReference type="EC" id="3.1.26.4" evidence="2"/>
<reference evidence="4" key="1">
    <citation type="submission" date="2023-06" db="EMBL/GenBank/DDBJ databases">
        <title>Male Hemibagrus guttatus genome.</title>
        <authorList>
            <person name="Bian C."/>
        </authorList>
    </citation>
    <scope>NUCLEOTIDE SEQUENCE</scope>
    <source>
        <strain evidence="4">Male_cb2023</strain>
        <tissue evidence="4">Muscle</tissue>
    </source>
</reference>
<proteinExistence type="inferred from homology"/>
<dbReference type="Proteomes" id="UP001274896">
    <property type="component" value="Unassembled WGS sequence"/>
</dbReference>
<sequence length="210" mass="23635">CSSFDNFAVELQRAFELTKPRSEAAHKLARLQQGKGRNGHPRSSIGFKQVNRDGSEDQAYDYAIDLIPGTTPPRRRLYSLSAPEREVMQQYLNEALAAGLIRPSSSPAGAGFFFVGKKDGGLRPCIDYRGLNQITIKNRYPLPLISSAFELLQEDVIFTKLDLCNAYHLVRICKENKWKTAFNTPTSHFEYMVCLTNATTVFQNLVIDVL</sequence>
<evidence type="ECO:0000256" key="1">
    <source>
        <dbReference type="ARBA" id="ARBA00010879"/>
    </source>
</evidence>